<feature type="domain" description="Glycosyl transferase family 1" evidence="1">
    <location>
        <begin position="185"/>
        <end position="338"/>
    </location>
</feature>
<comment type="caution">
    <text evidence="2">The sequence shown here is derived from an EMBL/GenBank/DDBJ whole genome shotgun (WGS) entry which is preliminary data.</text>
</comment>
<keyword evidence="3" id="KW-1185">Reference proteome</keyword>
<protein>
    <submittedName>
        <fullName evidence="2">Glycosyltransferase</fullName>
    </submittedName>
</protein>
<keyword evidence="2" id="KW-0808">Transferase</keyword>
<name>A0A5R8XZ42_9BACT</name>
<evidence type="ECO:0000259" key="1">
    <source>
        <dbReference type="Pfam" id="PF00534"/>
    </source>
</evidence>
<accession>A0A5R8XZ42</accession>
<organism evidence="2 3">
    <name type="scientific">Arcobacter arenosus</name>
    <dbReference type="NCBI Taxonomy" id="2576037"/>
    <lineage>
        <taxon>Bacteria</taxon>
        <taxon>Pseudomonadati</taxon>
        <taxon>Campylobacterota</taxon>
        <taxon>Epsilonproteobacteria</taxon>
        <taxon>Campylobacterales</taxon>
        <taxon>Arcobacteraceae</taxon>
        <taxon>Arcobacter</taxon>
    </lineage>
</organism>
<dbReference type="SUPFAM" id="SSF53756">
    <property type="entry name" value="UDP-Glycosyltransferase/glycogen phosphorylase"/>
    <property type="match status" value="1"/>
</dbReference>
<dbReference type="Gene3D" id="3.40.50.2000">
    <property type="entry name" value="Glycogen Phosphorylase B"/>
    <property type="match status" value="2"/>
</dbReference>
<dbReference type="GO" id="GO:0016757">
    <property type="term" value="F:glycosyltransferase activity"/>
    <property type="evidence" value="ECO:0007669"/>
    <property type="project" value="InterPro"/>
</dbReference>
<dbReference type="PANTHER" id="PTHR45947:SF3">
    <property type="entry name" value="SULFOQUINOVOSYL TRANSFERASE SQD2"/>
    <property type="match status" value="1"/>
</dbReference>
<dbReference type="InterPro" id="IPR001296">
    <property type="entry name" value="Glyco_trans_1"/>
</dbReference>
<sequence length="360" mass="42048">MRTILITNIPTPYRIPLWDKIKTSISFETICIAKIEKNRLWKIEKRDYISFLKSYHFFISKMDWPIHFTIPFSLFFKLLKENPNNLIITGYDSLAYWEALLYAKLFRKKTILWNGSTLLSSRSKNKIVNLLKKVFINSFDTFYTYGTEATKYLEHFGIQNKNIITGTNCVDTDYFKNNTPYTKQNSNSLNFLYVGQLIERKGLENTIKAFSKIKKTNWKLSIIGKGEDEDKLKKLVNDLSLRDKITFEGFKQKDEIIDYYSKADIFLMPSYLEVWGLVLNEALASGLFCLSSKYAGASIDLIHENKNGFTIDPLDINDLIKKIDQTFELNIDKEKIKESFTINYENEAKKIINAINKAYK</sequence>
<dbReference type="PANTHER" id="PTHR45947">
    <property type="entry name" value="SULFOQUINOVOSYL TRANSFERASE SQD2"/>
    <property type="match status" value="1"/>
</dbReference>
<dbReference type="Proteomes" id="UP000308901">
    <property type="component" value="Unassembled WGS sequence"/>
</dbReference>
<evidence type="ECO:0000313" key="3">
    <source>
        <dbReference type="Proteomes" id="UP000308901"/>
    </source>
</evidence>
<dbReference type="EMBL" id="VANU01000005">
    <property type="protein sequence ID" value="TLP36820.1"/>
    <property type="molecule type" value="Genomic_DNA"/>
</dbReference>
<reference evidence="2 3" key="1">
    <citation type="submission" date="2019-05" db="EMBL/GenBank/DDBJ databases">
        <title>Arcobacter sp. nov., isolated from sea sediment.</title>
        <authorList>
            <person name="Kim W."/>
        </authorList>
    </citation>
    <scope>NUCLEOTIDE SEQUENCE [LARGE SCALE GENOMIC DNA]</scope>
    <source>
        <strain evidence="2 3">CAU 1517</strain>
    </source>
</reference>
<dbReference type="Pfam" id="PF00534">
    <property type="entry name" value="Glycos_transf_1"/>
    <property type="match status" value="1"/>
</dbReference>
<dbReference type="CDD" id="cd03801">
    <property type="entry name" value="GT4_PimA-like"/>
    <property type="match status" value="1"/>
</dbReference>
<evidence type="ECO:0000313" key="2">
    <source>
        <dbReference type="EMBL" id="TLP36820.1"/>
    </source>
</evidence>
<dbReference type="AlphaFoldDB" id="A0A5R8XZ42"/>
<dbReference type="InterPro" id="IPR050194">
    <property type="entry name" value="Glycosyltransferase_grp1"/>
</dbReference>
<dbReference type="RefSeq" id="WP_138153075.1">
    <property type="nucleotide sequence ID" value="NZ_VANU01000005.1"/>
</dbReference>
<proteinExistence type="predicted"/>
<gene>
    <name evidence="2" type="ORF">FDK22_11255</name>
</gene>
<dbReference type="OrthoDB" id="9767517at2"/>